<evidence type="ECO:0000256" key="2">
    <source>
        <dbReference type="ARBA" id="ARBA00022692"/>
    </source>
</evidence>
<keyword evidence="4 5" id="KW-0472">Membrane</keyword>
<comment type="subcellular location">
    <subcellularLocation>
        <location evidence="1">Membrane</location>
    </subcellularLocation>
</comment>
<dbReference type="PANTHER" id="PTHR30221:SF1">
    <property type="entry name" value="SMALL-CONDUCTANCE MECHANOSENSITIVE CHANNEL"/>
    <property type="match status" value="1"/>
</dbReference>
<dbReference type="EMBL" id="RAPY01000001">
    <property type="protein sequence ID" value="RKE56262.1"/>
    <property type="molecule type" value="Genomic_DNA"/>
</dbReference>
<evidence type="ECO:0000259" key="6">
    <source>
        <dbReference type="Pfam" id="PF00924"/>
    </source>
</evidence>
<dbReference type="Gene3D" id="2.30.30.60">
    <property type="match status" value="1"/>
</dbReference>
<gene>
    <name evidence="7" type="ORF">DFQ12_1118</name>
</gene>
<evidence type="ECO:0000313" key="8">
    <source>
        <dbReference type="Proteomes" id="UP000286246"/>
    </source>
</evidence>
<protein>
    <submittedName>
        <fullName evidence="7">Mechanosensitive ion channel-like protein</fullName>
    </submittedName>
</protein>
<reference evidence="7 8" key="1">
    <citation type="submission" date="2018-09" db="EMBL/GenBank/DDBJ databases">
        <title>Genomic Encyclopedia of Type Strains, Phase III (KMG-III): the genomes of soil and plant-associated and newly described type strains.</title>
        <authorList>
            <person name="Whitman W."/>
        </authorList>
    </citation>
    <scope>NUCLEOTIDE SEQUENCE [LARGE SCALE GENOMIC DNA]</scope>
    <source>
        <strain evidence="7 8">CECT 7938</strain>
    </source>
</reference>
<comment type="caution">
    <text evidence="7">The sequence shown here is derived from an EMBL/GenBank/DDBJ whole genome shotgun (WGS) entry which is preliminary data.</text>
</comment>
<feature type="transmembrane region" description="Helical" evidence="5">
    <location>
        <begin position="21"/>
        <end position="43"/>
    </location>
</feature>
<keyword evidence="3 5" id="KW-1133">Transmembrane helix</keyword>
<sequence length="299" mass="33660">MEKTINLFLFANHQRLKMTKSISISFIVRIILLVALTASFVQFEAFYEQKDSIRNIAYGLNTFLTASVLISIGHFILVKLYNSRNEHQVVRGNFVLGITRVATVGNVFFIIVSVMIAVGINPKDFITSMTIVAMAIAVIFREYITNMISGLIIMFSDQFSVGDRIKIGEYQGKIVDITLANLVVRDEDDDAVMIPNNLVFTATLVNKTSQKSNKIVVKFELPVDHAVAVEELEQYFKPLFQNNPNLDHGQGFSVKIADLAKDFVKYKVEVSTISSSNRIHQQVQSKILNEVLQFKGRLS</sequence>
<feature type="domain" description="Mechanosensitive ion channel MscS" evidence="6">
    <location>
        <begin position="143"/>
        <end position="207"/>
    </location>
</feature>
<dbReference type="InterPro" id="IPR006685">
    <property type="entry name" value="MscS_channel_2nd"/>
</dbReference>
<evidence type="ECO:0000256" key="5">
    <source>
        <dbReference type="SAM" id="Phobius"/>
    </source>
</evidence>
<evidence type="ECO:0000256" key="3">
    <source>
        <dbReference type="ARBA" id="ARBA00022989"/>
    </source>
</evidence>
<dbReference type="InterPro" id="IPR023408">
    <property type="entry name" value="MscS_beta-dom_sf"/>
</dbReference>
<dbReference type="InterPro" id="IPR045275">
    <property type="entry name" value="MscS_archaea/bacteria_type"/>
</dbReference>
<feature type="transmembrane region" description="Helical" evidence="5">
    <location>
        <begin position="94"/>
        <end position="119"/>
    </location>
</feature>
<dbReference type="GO" id="GO:0008381">
    <property type="term" value="F:mechanosensitive monoatomic ion channel activity"/>
    <property type="evidence" value="ECO:0007669"/>
    <property type="project" value="InterPro"/>
</dbReference>
<dbReference type="InterPro" id="IPR010920">
    <property type="entry name" value="LSM_dom_sf"/>
</dbReference>
<proteinExistence type="predicted"/>
<feature type="transmembrane region" description="Helical" evidence="5">
    <location>
        <begin position="63"/>
        <end position="82"/>
    </location>
</feature>
<dbReference type="AlphaFoldDB" id="A0A420BHT2"/>
<keyword evidence="2 5" id="KW-0812">Transmembrane</keyword>
<evidence type="ECO:0000313" key="7">
    <source>
        <dbReference type="EMBL" id="RKE56262.1"/>
    </source>
</evidence>
<dbReference type="SUPFAM" id="SSF50182">
    <property type="entry name" value="Sm-like ribonucleoproteins"/>
    <property type="match status" value="1"/>
</dbReference>
<dbReference type="Proteomes" id="UP000286246">
    <property type="component" value="Unassembled WGS sequence"/>
</dbReference>
<feature type="transmembrane region" description="Helical" evidence="5">
    <location>
        <begin position="125"/>
        <end position="144"/>
    </location>
</feature>
<dbReference type="PANTHER" id="PTHR30221">
    <property type="entry name" value="SMALL-CONDUCTANCE MECHANOSENSITIVE CHANNEL"/>
    <property type="match status" value="1"/>
</dbReference>
<organism evidence="7 8">
    <name type="scientific">Sphingobacterium detergens</name>
    <dbReference type="NCBI Taxonomy" id="1145106"/>
    <lineage>
        <taxon>Bacteria</taxon>
        <taxon>Pseudomonadati</taxon>
        <taxon>Bacteroidota</taxon>
        <taxon>Sphingobacteriia</taxon>
        <taxon>Sphingobacteriales</taxon>
        <taxon>Sphingobacteriaceae</taxon>
        <taxon>Sphingobacterium</taxon>
    </lineage>
</organism>
<accession>A0A420BHT2</accession>
<dbReference type="Pfam" id="PF00924">
    <property type="entry name" value="MS_channel_2nd"/>
    <property type="match status" value="1"/>
</dbReference>
<keyword evidence="8" id="KW-1185">Reference proteome</keyword>
<name>A0A420BHT2_SPHD1</name>
<evidence type="ECO:0000256" key="4">
    <source>
        <dbReference type="ARBA" id="ARBA00023136"/>
    </source>
</evidence>
<evidence type="ECO:0000256" key="1">
    <source>
        <dbReference type="ARBA" id="ARBA00004370"/>
    </source>
</evidence>
<dbReference type="GO" id="GO:0016020">
    <property type="term" value="C:membrane"/>
    <property type="evidence" value="ECO:0007669"/>
    <property type="project" value="UniProtKB-SubCell"/>
</dbReference>